<dbReference type="Gene3D" id="1.20.58.1070">
    <property type="match status" value="1"/>
</dbReference>
<protein>
    <recommendedName>
        <fullName evidence="6 7">Gem-associated protein 2</fullName>
    </recommendedName>
</protein>
<evidence type="ECO:0000256" key="8">
    <source>
        <dbReference type="SAM" id="MobiDB-lite"/>
    </source>
</evidence>
<keyword evidence="4 7" id="KW-0508">mRNA splicing</keyword>
<evidence type="ECO:0000313" key="9">
    <source>
        <dbReference type="EMBL" id="OQR72075.1"/>
    </source>
</evidence>
<evidence type="ECO:0000256" key="4">
    <source>
        <dbReference type="ARBA" id="ARBA00023187"/>
    </source>
</evidence>
<evidence type="ECO:0000256" key="6">
    <source>
        <dbReference type="ARBA" id="ARBA00047179"/>
    </source>
</evidence>
<dbReference type="GO" id="GO:0000245">
    <property type="term" value="P:spliceosomal complex assembly"/>
    <property type="evidence" value="ECO:0007669"/>
    <property type="project" value="UniProtKB-UniRule"/>
</dbReference>
<sequence length="265" mass="29333">MNHLIYKRGNDSDDDEDRPRAALPFDAIGEPADESQAPTTGNEYLRRVHKEAMECPQVVVASISPSKLCPVSTVVSMNFPAPEKLPPPQGFEPSLDWQLDQVFRFSEVRRKFALEKQQLTAQVGSKGRLIRDLDGVVSAEEWGEKIENESSKPLVSVVASIPGAKILQLIGWHADLIERKFSAHQGRWLYALLVALEKPLSPEACDSIRALARAASRARLAFGEHSAILAEDDNQGLTAQKENMTALNLIICLVSRYFSQTDLAD</sequence>
<dbReference type="Pfam" id="PF04938">
    <property type="entry name" value="SIP1"/>
    <property type="match status" value="1"/>
</dbReference>
<gene>
    <name evidence="9" type="ORF">BIW11_10601</name>
</gene>
<dbReference type="InterPro" id="IPR035426">
    <property type="entry name" value="Gemin2/Brr1"/>
</dbReference>
<comment type="similarity">
    <text evidence="5 7">Belongs to the gemin-2 family.</text>
</comment>
<reference evidence="9 10" key="1">
    <citation type="journal article" date="2017" name="Gigascience">
        <title>Draft genome of the honey bee ectoparasitic mite, Tropilaelaps mercedesae, is shaped by the parasitic life history.</title>
        <authorList>
            <person name="Dong X."/>
            <person name="Armstrong S.D."/>
            <person name="Xia D."/>
            <person name="Makepeace B.L."/>
            <person name="Darby A.C."/>
            <person name="Kadowaki T."/>
        </authorList>
    </citation>
    <scope>NUCLEOTIDE SEQUENCE [LARGE SCALE GENOMIC DNA]</scope>
    <source>
        <strain evidence="9">Wuxi-XJTLU</strain>
    </source>
</reference>
<keyword evidence="10" id="KW-1185">Reference proteome</keyword>
<dbReference type="PANTHER" id="PTHR12794:SF0">
    <property type="entry name" value="GEM-ASSOCIATED PROTEIN 2"/>
    <property type="match status" value="1"/>
</dbReference>
<feature type="region of interest" description="Disordered" evidence="8">
    <location>
        <begin position="1"/>
        <end position="40"/>
    </location>
</feature>
<evidence type="ECO:0000256" key="7">
    <source>
        <dbReference type="PIRNR" id="PIRNR038038"/>
    </source>
</evidence>
<comment type="function">
    <text evidence="7">The SMN complex catalyzes the assembly of small nuclear ribonucleoproteins (snRNPs), the building blocks of the spliceosome, and thereby plays an important role in the splicing of cellular pre-mRNAs.</text>
</comment>
<dbReference type="GO" id="GO:0000387">
    <property type="term" value="P:spliceosomal snRNP assembly"/>
    <property type="evidence" value="ECO:0007669"/>
    <property type="project" value="UniProtKB-UniRule"/>
</dbReference>
<organism evidence="9 10">
    <name type="scientific">Tropilaelaps mercedesae</name>
    <dbReference type="NCBI Taxonomy" id="418985"/>
    <lineage>
        <taxon>Eukaryota</taxon>
        <taxon>Metazoa</taxon>
        <taxon>Ecdysozoa</taxon>
        <taxon>Arthropoda</taxon>
        <taxon>Chelicerata</taxon>
        <taxon>Arachnida</taxon>
        <taxon>Acari</taxon>
        <taxon>Parasitiformes</taxon>
        <taxon>Mesostigmata</taxon>
        <taxon>Gamasina</taxon>
        <taxon>Dermanyssoidea</taxon>
        <taxon>Laelapidae</taxon>
        <taxon>Tropilaelaps</taxon>
    </lineage>
</organism>
<evidence type="ECO:0000256" key="2">
    <source>
        <dbReference type="ARBA" id="ARBA00022490"/>
    </source>
</evidence>
<name>A0A1V9XEU6_9ACAR</name>
<comment type="subunit">
    <text evidence="7">Part of the core SMN complex.</text>
</comment>
<evidence type="ECO:0000256" key="3">
    <source>
        <dbReference type="ARBA" id="ARBA00022664"/>
    </source>
</evidence>
<dbReference type="PANTHER" id="PTHR12794">
    <property type="entry name" value="GEMIN2"/>
    <property type="match status" value="1"/>
</dbReference>
<dbReference type="STRING" id="418985.A0A1V9XEU6"/>
<dbReference type="GO" id="GO:0005681">
    <property type="term" value="C:spliceosomal complex"/>
    <property type="evidence" value="ECO:0007669"/>
    <property type="project" value="UniProtKB-UniRule"/>
</dbReference>
<dbReference type="GO" id="GO:0032797">
    <property type="term" value="C:SMN complex"/>
    <property type="evidence" value="ECO:0007669"/>
    <property type="project" value="UniProtKB-UniRule"/>
</dbReference>
<comment type="subcellular location">
    <subcellularLocation>
        <location evidence="1">Cytoplasm</location>
    </subcellularLocation>
</comment>
<dbReference type="OrthoDB" id="428895at2759"/>
<proteinExistence type="inferred from homology"/>
<evidence type="ECO:0000256" key="5">
    <source>
        <dbReference type="ARBA" id="ARBA00025758"/>
    </source>
</evidence>
<keyword evidence="3 7" id="KW-0507">mRNA processing</keyword>
<evidence type="ECO:0000256" key="1">
    <source>
        <dbReference type="ARBA" id="ARBA00004496"/>
    </source>
</evidence>
<dbReference type="AlphaFoldDB" id="A0A1V9XEU6"/>
<accession>A0A1V9XEU6</accession>
<comment type="caution">
    <text evidence="9">The sequence shown here is derived from an EMBL/GenBank/DDBJ whole genome shotgun (WGS) entry which is preliminary data.</text>
</comment>
<dbReference type="EMBL" id="MNPL01012555">
    <property type="protein sequence ID" value="OQR72075.1"/>
    <property type="molecule type" value="Genomic_DNA"/>
</dbReference>
<keyword evidence="2 7" id="KW-0963">Cytoplasm</keyword>
<dbReference type="FunCoup" id="A0A1V9XEU6">
    <property type="interactions" value="961"/>
</dbReference>
<dbReference type="InterPro" id="IPR017364">
    <property type="entry name" value="GEMIN2"/>
</dbReference>
<dbReference type="InParanoid" id="A0A1V9XEU6"/>
<dbReference type="Proteomes" id="UP000192247">
    <property type="component" value="Unassembled WGS sequence"/>
</dbReference>
<evidence type="ECO:0000313" key="10">
    <source>
        <dbReference type="Proteomes" id="UP000192247"/>
    </source>
</evidence>
<dbReference type="PIRSF" id="PIRSF038038">
    <property type="entry name" value="SMN_Gemin2"/>
    <property type="match status" value="1"/>
</dbReference>